<evidence type="ECO:0000313" key="1">
    <source>
        <dbReference type="EMBL" id="KKO02746.1"/>
    </source>
</evidence>
<comment type="caution">
    <text evidence="1">The sequence shown here is derived from an EMBL/GenBank/DDBJ whole genome shotgun (WGS) entry which is preliminary data.</text>
</comment>
<reference evidence="1" key="1">
    <citation type="journal article" date="2015" name="Nature">
        <title>Complex archaea that bridge the gap between prokaryotes and eukaryotes.</title>
        <authorList>
            <person name="Spang A."/>
            <person name="Saw J.H."/>
            <person name="Jorgensen S.L."/>
            <person name="Zaremba-Niedzwiedzka K."/>
            <person name="Martijn J."/>
            <person name="Lind A.E."/>
            <person name="van Eijk R."/>
            <person name="Schleper C."/>
            <person name="Guy L."/>
            <person name="Ettema T.J."/>
        </authorList>
    </citation>
    <scope>NUCLEOTIDE SEQUENCE</scope>
</reference>
<gene>
    <name evidence="1" type="ORF">LCGC14_0101950</name>
</gene>
<name>A0A0F9VC43_9ZZZZ</name>
<dbReference type="AlphaFoldDB" id="A0A0F9VC43"/>
<dbReference type="Pfam" id="PF18742">
    <property type="entry name" value="DpnII-MboI"/>
    <property type="match status" value="1"/>
</dbReference>
<sequence>MDAKKQWRDKKVSISELSLDLQNPRVPKHVKELKDVNQVRNYLLEKEGVMMIARSIANNGYHRSAVAIICEENGESIVLDGNRRLAACQLLLNPKLAPGARNKKELEGLGKILNKRQLKSVKITIAPSRKEAEKEIWDIHVNQLLKPWQVLQRLRMYRNLIDGGEYTVDSASKEYGTTTAKFKDELGKLYFYEYILDQVEGAKKEEELLKTGFNTIERLIISANGKKLIDYLIDDKGNIIFKNRKNAESNLKKLLPYIVGEKKIPAQATKDYLLDNVFSKIDPIKFPKTKLRKKKKSKRRSPNIPSLKLRRRRNSVKYPLQEAVEIVDHVLIHFDAVAEQLKDRYKNRETLNMGDEYDVQDLLHALLTMFFDDVENEVWNPSDGASPSRGDFLLLDNGTIIEVKTTLKRKGGDKSIRKNIEKELNDDLVKYSRRPDCKRIYFFIYDPEKKIKKHSTLERAFTHDRLKNIKVSLIINRG</sequence>
<protein>
    <recommendedName>
        <fullName evidence="2">ParB/Sulfiredoxin domain-containing protein</fullName>
    </recommendedName>
</protein>
<proteinExistence type="predicted"/>
<evidence type="ECO:0008006" key="2">
    <source>
        <dbReference type="Google" id="ProtNLM"/>
    </source>
</evidence>
<organism evidence="1">
    <name type="scientific">marine sediment metagenome</name>
    <dbReference type="NCBI Taxonomy" id="412755"/>
    <lineage>
        <taxon>unclassified sequences</taxon>
        <taxon>metagenomes</taxon>
        <taxon>ecological metagenomes</taxon>
    </lineage>
</organism>
<accession>A0A0F9VC43</accession>
<dbReference type="EMBL" id="LAZR01000029">
    <property type="protein sequence ID" value="KKO02746.1"/>
    <property type="molecule type" value="Genomic_DNA"/>
</dbReference>